<gene>
    <name evidence="2" type="ORF">A6E01_18130</name>
</gene>
<dbReference type="Proteomes" id="UP000092018">
    <property type="component" value="Chromosome 2"/>
</dbReference>
<evidence type="ECO:0000313" key="2">
    <source>
        <dbReference type="EMBL" id="ANO35091.1"/>
    </source>
</evidence>
<dbReference type="RefSeq" id="WP_065210934.1">
    <property type="nucleotide sequence ID" value="NZ_CP016178.1"/>
</dbReference>
<reference evidence="2 3" key="1">
    <citation type="submission" date="2016-06" db="EMBL/GenBank/DDBJ databases">
        <title>Adaptive Radiation by Waves of Gene Transfer Leads to Fine-Scale Resource Partitioning in Marine Microbes.</title>
        <authorList>
            <person name="Hehemann J.-H."/>
            <person name="Arevalo P."/>
            <person name="Datta M.S."/>
            <person name="Yu X."/>
            <person name="Corzett C."/>
            <person name="Henschel A."/>
            <person name="Preheim S.P."/>
            <person name="Timberlake S."/>
            <person name="Alm E.J."/>
            <person name="Polz M.F."/>
        </authorList>
    </citation>
    <scope>NUCLEOTIDE SEQUENCE [LARGE SCALE GENOMIC DNA]</scope>
    <source>
        <strain evidence="2 3">FF50</strain>
    </source>
</reference>
<dbReference type="Pfam" id="PF06772">
    <property type="entry name" value="LtrA"/>
    <property type="match status" value="1"/>
</dbReference>
<feature type="transmembrane region" description="Helical" evidence="1">
    <location>
        <begin position="323"/>
        <end position="341"/>
    </location>
</feature>
<evidence type="ECO:0008006" key="4">
    <source>
        <dbReference type="Google" id="ProtNLM"/>
    </source>
</evidence>
<dbReference type="PANTHER" id="PTHR36840:SF1">
    <property type="entry name" value="BLL5714 PROTEIN"/>
    <property type="match status" value="1"/>
</dbReference>
<feature type="transmembrane region" description="Helical" evidence="1">
    <location>
        <begin position="220"/>
        <end position="240"/>
    </location>
</feature>
<feature type="transmembrane region" description="Helical" evidence="1">
    <location>
        <begin position="196"/>
        <end position="214"/>
    </location>
</feature>
<keyword evidence="1" id="KW-0812">Transmembrane</keyword>
<evidence type="ECO:0000256" key="1">
    <source>
        <dbReference type="SAM" id="Phobius"/>
    </source>
</evidence>
<dbReference type="EMBL" id="CP016178">
    <property type="protein sequence ID" value="ANO35091.1"/>
    <property type="molecule type" value="Genomic_DNA"/>
</dbReference>
<keyword evidence="1" id="KW-1133">Transmembrane helix</keyword>
<organism evidence="2 3">
    <name type="scientific">Vibrio breoganii</name>
    <dbReference type="NCBI Taxonomy" id="553239"/>
    <lineage>
        <taxon>Bacteria</taxon>
        <taxon>Pseudomonadati</taxon>
        <taxon>Pseudomonadota</taxon>
        <taxon>Gammaproteobacteria</taxon>
        <taxon>Vibrionales</taxon>
        <taxon>Vibrionaceae</taxon>
        <taxon>Vibrio</taxon>
    </lineage>
</organism>
<dbReference type="AlphaFoldDB" id="A0AAN1CTV9"/>
<dbReference type="InterPro" id="IPR010640">
    <property type="entry name" value="Low_temperature_requirement_A"/>
</dbReference>
<feature type="transmembrane region" description="Helical" evidence="1">
    <location>
        <begin position="12"/>
        <end position="32"/>
    </location>
</feature>
<protein>
    <recommendedName>
        <fullName evidence="4">Low temperature requirement protein A</fullName>
    </recommendedName>
</protein>
<dbReference type="KEGG" id="vbr:A6E01_18130"/>
<feature type="transmembrane region" description="Helical" evidence="1">
    <location>
        <begin position="291"/>
        <end position="311"/>
    </location>
</feature>
<evidence type="ECO:0000313" key="3">
    <source>
        <dbReference type="Proteomes" id="UP000092018"/>
    </source>
</evidence>
<name>A0AAN1CTV9_9VIBR</name>
<accession>A0AAN1CTV9</accession>
<feature type="transmembrane region" description="Helical" evidence="1">
    <location>
        <begin position="77"/>
        <end position="95"/>
    </location>
</feature>
<feature type="transmembrane region" description="Helical" evidence="1">
    <location>
        <begin position="260"/>
        <end position="279"/>
    </location>
</feature>
<keyword evidence="1" id="KW-0472">Membrane</keyword>
<feature type="transmembrane region" description="Helical" evidence="1">
    <location>
        <begin position="44"/>
        <end position="65"/>
    </location>
</feature>
<proteinExistence type="predicted"/>
<feature type="transmembrane region" description="Helical" evidence="1">
    <location>
        <begin position="101"/>
        <end position="120"/>
    </location>
</feature>
<sequence>MSHDTIKKANWLELFFDLIFVFAISTATHLLAHVHNGHLAIEDYLTFVLVIIPILWVWTGHTLFSTRFDTGDKWQRFLTFVVMFFAVFWTAFINSDFDSYYHGYLAFYVLARTTLIIMYCNAARVNAEAIPVAKNLGIGFAIGLAICISSVFFEPPYRYIVLYLGIGVEIITPLLRRSVLKAVPVASHHLPERYGIFAIVLLGESVIMLAANLGKSDLTIPVVGTVISGFVLIITLWWLYFDLVDNYSVGKHLGTGQNIVYGHLFIYSGLSSIAVFIAFSIKPELHLKDHIILGVFGFLVFIIGLLITFKWHRLVQKKYLIEYFLLTIFSAISLFLSHGLVD</sequence>
<dbReference type="PANTHER" id="PTHR36840">
    <property type="entry name" value="BLL5714 PROTEIN"/>
    <property type="match status" value="1"/>
</dbReference>
<feature type="transmembrane region" description="Helical" evidence="1">
    <location>
        <begin position="132"/>
        <end position="153"/>
    </location>
</feature>